<sequence>MTPNLTAGFCRSLARSLVVTYSLKKTRWNNMTSLAQALIAIGLVLLLLSLKPTFAISQLPTEQQKGWRILFMLICCFVLGYLSFLFMLMNQAITPLEMVVAWVFCGGGAFVYLITRMSQKTIHLLIINANTNLHRAHHDELTLLPKRQLLYQAMDQHIQANKPFCCMMLDLNDFKQINDRLGHDCGDWVLISVAKRIQSIMPKDAMVSRLGGDELAVIINGRYSECGEDMAKDIQLSVSQAISYNEESLTIGVSIGIAEFPLQGQTREQLLKQADIAMYHAKRNKKAYALYQQTFEVELEKNDA</sequence>
<name>Q12QL6_SHEDO</name>
<dbReference type="OrthoDB" id="766410at2"/>
<dbReference type="Pfam" id="PF00990">
    <property type="entry name" value="GGDEF"/>
    <property type="match status" value="1"/>
</dbReference>
<dbReference type="InterPro" id="IPR052155">
    <property type="entry name" value="Biofilm_reg_signaling"/>
</dbReference>
<dbReference type="EMBL" id="CP000302">
    <property type="protein sequence ID" value="ABE54260.1"/>
    <property type="molecule type" value="Genomic_DNA"/>
</dbReference>
<evidence type="ECO:0000313" key="3">
    <source>
        <dbReference type="EMBL" id="ABE54260.1"/>
    </source>
</evidence>
<keyword evidence="4" id="KW-1185">Reference proteome</keyword>
<dbReference type="KEGG" id="sdn:Sden_0972"/>
<dbReference type="InterPro" id="IPR029787">
    <property type="entry name" value="Nucleotide_cyclase"/>
</dbReference>
<dbReference type="NCBIfam" id="TIGR00254">
    <property type="entry name" value="GGDEF"/>
    <property type="match status" value="1"/>
</dbReference>
<dbReference type="PANTHER" id="PTHR44757">
    <property type="entry name" value="DIGUANYLATE CYCLASE DGCP"/>
    <property type="match status" value="1"/>
</dbReference>
<evidence type="ECO:0000256" key="1">
    <source>
        <dbReference type="SAM" id="Phobius"/>
    </source>
</evidence>
<keyword evidence="1" id="KW-1133">Transmembrane helix</keyword>
<dbReference type="AlphaFoldDB" id="Q12QL6"/>
<dbReference type="SUPFAM" id="SSF55073">
    <property type="entry name" value="Nucleotide cyclase"/>
    <property type="match status" value="1"/>
</dbReference>
<dbReference type="STRING" id="318161.Sden_0972"/>
<evidence type="ECO:0000259" key="2">
    <source>
        <dbReference type="PROSITE" id="PS50887"/>
    </source>
</evidence>
<evidence type="ECO:0000313" key="4">
    <source>
        <dbReference type="Proteomes" id="UP000001982"/>
    </source>
</evidence>
<dbReference type="eggNOG" id="COG5001">
    <property type="taxonomic scope" value="Bacteria"/>
</dbReference>
<feature type="transmembrane region" description="Helical" evidence="1">
    <location>
        <begin position="69"/>
        <end position="89"/>
    </location>
</feature>
<dbReference type="PANTHER" id="PTHR44757:SF2">
    <property type="entry name" value="BIOFILM ARCHITECTURE MAINTENANCE PROTEIN MBAA"/>
    <property type="match status" value="1"/>
</dbReference>
<dbReference type="InterPro" id="IPR000160">
    <property type="entry name" value="GGDEF_dom"/>
</dbReference>
<accession>Q12QL6</accession>
<proteinExistence type="predicted"/>
<reference evidence="3 4" key="1">
    <citation type="submission" date="2006-03" db="EMBL/GenBank/DDBJ databases">
        <title>Complete sequence of Shewanella denitrificans OS217.</title>
        <authorList>
            <consortium name="US DOE Joint Genome Institute"/>
            <person name="Copeland A."/>
            <person name="Lucas S."/>
            <person name="Lapidus A."/>
            <person name="Barry K."/>
            <person name="Detter J.C."/>
            <person name="Glavina del Rio T."/>
            <person name="Hammon N."/>
            <person name="Israni S."/>
            <person name="Dalin E."/>
            <person name="Tice H."/>
            <person name="Pitluck S."/>
            <person name="Brettin T."/>
            <person name="Bruce D."/>
            <person name="Han C."/>
            <person name="Tapia R."/>
            <person name="Gilna P."/>
            <person name="Kiss H."/>
            <person name="Schmutz J."/>
            <person name="Larimer F."/>
            <person name="Land M."/>
            <person name="Hauser L."/>
            <person name="Kyrpides N."/>
            <person name="Lykidis A."/>
            <person name="Richardson P."/>
        </authorList>
    </citation>
    <scope>NUCLEOTIDE SEQUENCE [LARGE SCALE GENOMIC DNA]</scope>
    <source>
        <strain evidence="4">OS217 / ATCC BAA-1090 / DSM 15013</strain>
    </source>
</reference>
<dbReference type="InterPro" id="IPR043128">
    <property type="entry name" value="Rev_trsase/Diguanyl_cyclase"/>
</dbReference>
<dbReference type="HOGENOM" id="CLU_000445_11_1_6"/>
<keyword evidence="1" id="KW-0472">Membrane</keyword>
<dbReference type="SMART" id="SM00267">
    <property type="entry name" value="GGDEF"/>
    <property type="match status" value="1"/>
</dbReference>
<protein>
    <submittedName>
        <fullName evidence="3">GGDEF domain</fullName>
    </submittedName>
</protein>
<feature type="transmembrane region" description="Helical" evidence="1">
    <location>
        <begin position="95"/>
        <end position="114"/>
    </location>
</feature>
<keyword evidence="1" id="KW-0812">Transmembrane</keyword>
<dbReference type="PROSITE" id="PS50887">
    <property type="entry name" value="GGDEF"/>
    <property type="match status" value="1"/>
</dbReference>
<gene>
    <name evidence="3" type="ordered locus">Sden_0972</name>
</gene>
<dbReference type="Gene3D" id="3.30.70.270">
    <property type="match status" value="1"/>
</dbReference>
<feature type="domain" description="GGDEF" evidence="2">
    <location>
        <begin position="162"/>
        <end position="293"/>
    </location>
</feature>
<dbReference type="CDD" id="cd01949">
    <property type="entry name" value="GGDEF"/>
    <property type="match status" value="1"/>
</dbReference>
<dbReference type="Proteomes" id="UP000001982">
    <property type="component" value="Chromosome"/>
</dbReference>
<feature type="transmembrane region" description="Helical" evidence="1">
    <location>
        <begin position="31"/>
        <end position="48"/>
    </location>
</feature>
<organism evidence="3 4">
    <name type="scientific">Shewanella denitrificans (strain OS217 / ATCC BAA-1090 / DSM 15013)</name>
    <dbReference type="NCBI Taxonomy" id="318161"/>
    <lineage>
        <taxon>Bacteria</taxon>
        <taxon>Pseudomonadati</taxon>
        <taxon>Pseudomonadota</taxon>
        <taxon>Gammaproteobacteria</taxon>
        <taxon>Alteromonadales</taxon>
        <taxon>Shewanellaceae</taxon>
        <taxon>Shewanella</taxon>
    </lineage>
</organism>